<dbReference type="OrthoDB" id="10611842at2759"/>
<name>A0A7J6IRQ1_COLFN</name>
<proteinExistence type="predicted"/>
<evidence type="ECO:0000256" key="1">
    <source>
        <dbReference type="SAM" id="MobiDB-lite"/>
    </source>
</evidence>
<accession>A0A7J6IRQ1</accession>
<evidence type="ECO:0000313" key="3">
    <source>
        <dbReference type="Proteomes" id="UP000011096"/>
    </source>
</evidence>
<dbReference type="EMBL" id="ANPB02000007">
    <property type="protein sequence ID" value="KAF4479017.1"/>
    <property type="molecule type" value="Genomic_DNA"/>
</dbReference>
<comment type="caution">
    <text evidence="2">The sequence shown here is derived from an EMBL/GenBank/DDBJ whole genome shotgun (WGS) entry which is preliminary data.</text>
</comment>
<sequence>MGNQPSKEGGHASGKGAGGERTAEDLKSYPSFGRSDTKDSSRSFKALRSKIPGSSNKTDSPRNSVIASPADEKADASSVKSAAPVSNPV</sequence>
<reference evidence="2 3" key="1">
    <citation type="submission" date="2012-08" db="EMBL/GenBank/DDBJ databases">
        <authorList>
            <person name="Gan P.H.P."/>
            <person name="Ikeda K."/>
            <person name="Irieda H."/>
            <person name="Narusaka M."/>
            <person name="O'Connell R.J."/>
            <person name="Narusaka Y."/>
            <person name="Takano Y."/>
            <person name="Kubo Y."/>
            <person name="Shirasu K."/>
        </authorList>
    </citation>
    <scope>NUCLEOTIDE SEQUENCE [LARGE SCALE GENOMIC DNA]</scope>
    <source>
        <strain evidence="2 3">Nara gc5</strain>
    </source>
</reference>
<gene>
    <name evidence="2" type="ORF">CGGC5_v012529</name>
</gene>
<protein>
    <submittedName>
        <fullName evidence="2">Uncharacterized protein</fullName>
    </submittedName>
</protein>
<feature type="compositionally biased region" description="Polar residues" evidence="1">
    <location>
        <begin position="52"/>
        <end position="66"/>
    </location>
</feature>
<dbReference type="InParanoid" id="A0A7J6IRQ1"/>
<dbReference type="Proteomes" id="UP000011096">
    <property type="component" value="Unassembled WGS sequence"/>
</dbReference>
<dbReference type="RefSeq" id="XP_066007910.1">
    <property type="nucleotide sequence ID" value="XM_066152709.1"/>
</dbReference>
<dbReference type="AlphaFoldDB" id="A0A7J6IRQ1"/>
<reference evidence="2 3" key="2">
    <citation type="submission" date="2020-04" db="EMBL/GenBank/DDBJ databases">
        <title>Genome sequencing and assembly of multiple isolates from the Colletotrichum gloeosporioides species complex.</title>
        <authorList>
            <person name="Gan P."/>
            <person name="Shirasu K."/>
        </authorList>
    </citation>
    <scope>NUCLEOTIDE SEQUENCE [LARGE SCALE GENOMIC DNA]</scope>
    <source>
        <strain evidence="2 3">Nara gc5</strain>
    </source>
</reference>
<dbReference type="GeneID" id="90980213"/>
<evidence type="ECO:0000313" key="2">
    <source>
        <dbReference type="EMBL" id="KAF4479017.1"/>
    </source>
</evidence>
<feature type="region of interest" description="Disordered" evidence="1">
    <location>
        <begin position="1"/>
        <end position="89"/>
    </location>
</feature>
<keyword evidence="3" id="KW-1185">Reference proteome</keyword>
<organism evidence="2 3">
    <name type="scientific">Colletotrichum fructicola (strain Nara gc5)</name>
    <name type="common">Anthracnose fungus</name>
    <name type="synonym">Colletotrichum gloeosporioides (strain Nara gc5)</name>
    <dbReference type="NCBI Taxonomy" id="1213859"/>
    <lineage>
        <taxon>Eukaryota</taxon>
        <taxon>Fungi</taxon>
        <taxon>Dikarya</taxon>
        <taxon>Ascomycota</taxon>
        <taxon>Pezizomycotina</taxon>
        <taxon>Sordariomycetes</taxon>
        <taxon>Hypocreomycetidae</taxon>
        <taxon>Glomerellales</taxon>
        <taxon>Glomerellaceae</taxon>
        <taxon>Colletotrichum</taxon>
        <taxon>Colletotrichum gloeosporioides species complex</taxon>
    </lineage>
</organism>